<dbReference type="EMBL" id="JALN02000003">
    <property type="protein sequence ID" value="KDE96753.1"/>
    <property type="molecule type" value="Genomic_DNA"/>
</dbReference>
<organism evidence="7 8">
    <name type="scientific">Mycolicibacterium aromaticivorans JS19b1 = JCM 16368</name>
    <dbReference type="NCBI Taxonomy" id="1440774"/>
    <lineage>
        <taxon>Bacteria</taxon>
        <taxon>Bacillati</taxon>
        <taxon>Actinomycetota</taxon>
        <taxon>Actinomycetes</taxon>
        <taxon>Mycobacteriales</taxon>
        <taxon>Mycobacteriaceae</taxon>
        <taxon>Mycolicibacterium</taxon>
    </lineage>
</organism>
<evidence type="ECO:0000313" key="8">
    <source>
        <dbReference type="Proteomes" id="UP000022835"/>
    </source>
</evidence>
<evidence type="ECO:0000313" key="7">
    <source>
        <dbReference type="EMBL" id="KDE96753.1"/>
    </source>
</evidence>
<dbReference type="STRING" id="1440774.Y900_029360"/>
<dbReference type="Pfam" id="PF00872">
    <property type="entry name" value="Transposase_mut"/>
    <property type="match status" value="1"/>
</dbReference>
<sequence>MPQAIVQTCIIHLLRNTFRLTSRKYWDEIKGDVKPIYTAVNATAARAAFDELAEKWGSATRQ</sequence>
<comment type="caution">
    <text evidence="7">The sequence shown here is derived from an EMBL/GenBank/DDBJ whole genome shotgun (WGS) entry which is preliminary data.</text>
</comment>
<comment type="similarity">
    <text evidence="2 6">Belongs to the transposase mutator family.</text>
</comment>
<evidence type="ECO:0000256" key="6">
    <source>
        <dbReference type="RuleBase" id="RU365089"/>
    </source>
</evidence>
<gene>
    <name evidence="7" type="ORF">Y900_029360</name>
</gene>
<evidence type="ECO:0000256" key="4">
    <source>
        <dbReference type="ARBA" id="ARBA00023125"/>
    </source>
</evidence>
<keyword evidence="5 6" id="KW-0233">DNA recombination</keyword>
<reference evidence="7" key="1">
    <citation type="submission" date="2014-05" db="EMBL/GenBank/DDBJ databases">
        <title>Genome sequence of Mycobacterium aromaticivorans strain JS19b1T (= DSM 45407T).</title>
        <authorList>
            <person name="Kwak Y."/>
            <person name="Park G.-S."/>
            <person name="Li Q.X."/>
            <person name="Lee S.-E."/>
            <person name="Shin J.-H."/>
        </authorList>
    </citation>
    <scope>NUCLEOTIDE SEQUENCE [LARGE SCALE GENOMIC DNA]</scope>
    <source>
        <strain evidence="7">JS19b1</strain>
    </source>
</reference>
<protein>
    <recommendedName>
        <fullName evidence="6">Mutator family transposase</fullName>
    </recommendedName>
</protein>
<proteinExistence type="inferred from homology"/>
<keyword evidence="8" id="KW-1185">Reference proteome</keyword>
<keyword evidence="3 6" id="KW-0815">Transposition</keyword>
<dbReference type="AlphaFoldDB" id="A0A064CDF3"/>
<dbReference type="Proteomes" id="UP000022835">
    <property type="component" value="Unassembled WGS sequence"/>
</dbReference>
<dbReference type="GO" id="GO:0003677">
    <property type="term" value="F:DNA binding"/>
    <property type="evidence" value="ECO:0007669"/>
    <property type="project" value="UniProtKB-UniRule"/>
</dbReference>
<dbReference type="PANTHER" id="PTHR33217:SF8">
    <property type="entry name" value="MUTATOR FAMILY TRANSPOSASE"/>
    <property type="match status" value="1"/>
</dbReference>
<keyword evidence="6" id="KW-0814">Transposable element</keyword>
<dbReference type="InterPro" id="IPR001207">
    <property type="entry name" value="Transposase_mutator"/>
</dbReference>
<dbReference type="GO" id="GO:0006313">
    <property type="term" value="P:DNA transposition"/>
    <property type="evidence" value="ECO:0007669"/>
    <property type="project" value="UniProtKB-UniRule"/>
</dbReference>
<dbReference type="eggNOG" id="COG3328">
    <property type="taxonomic scope" value="Bacteria"/>
</dbReference>
<evidence type="ECO:0000256" key="5">
    <source>
        <dbReference type="ARBA" id="ARBA00023172"/>
    </source>
</evidence>
<evidence type="ECO:0000256" key="3">
    <source>
        <dbReference type="ARBA" id="ARBA00022578"/>
    </source>
</evidence>
<accession>A0A064CDF3</accession>
<name>A0A064CDF3_9MYCO</name>
<dbReference type="GO" id="GO:0004803">
    <property type="term" value="F:transposase activity"/>
    <property type="evidence" value="ECO:0007669"/>
    <property type="project" value="UniProtKB-UniRule"/>
</dbReference>
<evidence type="ECO:0000256" key="1">
    <source>
        <dbReference type="ARBA" id="ARBA00002190"/>
    </source>
</evidence>
<evidence type="ECO:0000256" key="2">
    <source>
        <dbReference type="ARBA" id="ARBA00010961"/>
    </source>
</evidence>
<comment type="function">
    <text evidence="1 6">Required for the transposition of the insertion element.</text>
</comment>
<dbReference type="PANTHER" id="PTHR33217">
    <property type="entry name" value="TRANSPOSASE FOR INSERTION SEQUENCE ELEMENT IS1081"/>
    <property type="match status" value="1"/>
</dbReference>
<keyword evidence="4 6" id="KW-0238">DNA-binding</keyword>